<feature type="domain" description="N-acetyltransferase" evidence="1">
    <location>
        <begin position="1"/>
        <end position="166"/>
    </location>
</feature>
<keyword evidence="3" id="KW-1185">Reference proteome</keyword>
<dbReference type="PANTHER" id="PTHR43415:SF3">
    <property type="entry name" value="GNAT-FAMILY ACETYLTRANSFERASE"/>
    <property type="match status" value="1"/>
</dbReference>
<dbReference type="PROSITE" id="PS51186">
    <property type="entry name" value="GNAT"/>
    <property type="match status" value="1"/>
</dbReference>
<evidence type="ECO:0000259" key="1">
    <source>
        <dbReference type="PROSITE" id="PS51186"/>
    </source>
</evidence>
<sequence>MIVREIQVCDAEKFAHLTQQVEANSEYMLWEAGERKIPPKQQEKILENIVASENSTIFVAENNHNKLVGYLLVIGGNAKRNKHVAYIVVGILRDYRGQGLGKRLFEELVQWSKEHGIHRLELTVVTLNEAALSLYKKMGFEIEGSKRHSLYIDGEFVDEYYMSKLL</sequence>
<evidence type="ECO:0000313" key="3">
    <source>
        <dbReference type="Proteomes" id="UP001228376"/>
    </source>
</evidence>
<evidence type="ECO:0000313" key="2">
    <source>
        <dbReference type="EMBL" id="MDY0404412.1"/>
    </source>
</evidence>
<dbReference type="InterPro" id="IPR016181">
    <property type="entry name" value="Acyl_CoA_acyltransferase"/>
</dbReference>
<dbReference type="CDD" id="cd04301">
    <property type="entry name" value="NAT_SF"/>
    <property type="match status" value="1"/>
</dbReference>
<organism evidence="2 3">
    <name type="scientific">Tigheibacillus jepli</name>
    <dbReference type="NCBI Taxonomy" id="3035914"/>
    <lineage>
        <taxon>Bacteria</taxon>
        <taxon>Bacillati</taxon>
        <taxon>Bacillota</taxon>
        <taxon>Bacilli</taxon>
        <taxon>Bacillales</taxon>
        <taxon>Bacillaceae</taxon>
        <taxon>Tigheibacillus</taxon>
    </lineage>
</organism>
<dbReference type="InterPro" id="IPR000182">
    <property type="entry name" value="GNAT_dom"/>
</dbReference>
<gene>
    <name evidence="2" type="ORF">P5G51_002375</name>
</gene>
<dbReference type="PANTHER" id="PTHR43415">
    <property type="entry name" value="SPERMIDINE N(1)-ACETYLTRANSFERASE"/>
    <property type="match status" value="1"/>
</dbReference>
<name>A0ABU5CEX7_9BACI</name>
<dbReference type="EMBL" id="JAROCA020000001">
    <property type="protein sequence ID" value="MDY0404412.1"/>
    <property type="molecule type" value="Genomic_DNA"/>
</dbReference>
<reference evidence="2 3" key="1">
    <citation type="submission" date="2023-10" db="EMBL/GenBank/DDBJ databases">
        <title>179-bfca-hs.</title>
        <authorList>
            <person name="Miliotis G."/>
            <person name="Sengupta P."/>
            <person name="Hameed A."/>
            <person name="Chuvochina M."/>
            <person name="Mcdonagh F."/>
            <person name="Simpson A.C."/>
            <person name="Singh N.K."/>
            <person name="Rekha P.D."/>
            <person name="Raman K."/>
            <person name="Hugenholtz P."/>
            <person name="Venkateswaran K."/>
        </authorList>
    </citation>
    <scope>NUCLEOTIDE SEQUENCE [LARGE SCALE GENOMIC DNA]</scope>
    <source>
        <strain evidence="2 3">179-BFC-A-HS</strain>
    </source>
</reference>
<dbReference type="Pfam" id="PF00583">
    <property type="entry name" value="Acetyltransf_1"/>
    <property type="match status" value="1"/>
</dbReference>
<protein>
    <submittedName>
        <fullName evidence="2">GNAT family N-acetyltransferase</fullName>
    </submittedName>
</protein>
<proteinExistence type="predicted"/>
<dbReference type="Gene3D" id="3.40.630.30">
    <property type="match status" value="1"/>
</dbReference>
<accession>A0ABU5CEX7</accession>
<dbReference type="RefSeq" id="WP_306067873.1">
    <property type="nucleotide sequence ID" value="NZ_JAROCA020000001.1"/>
</dbReference>
<comment type="caution">
    <text evidence="2">The sequence shown here is derived from an EMBL/GenBank/DDBJ whole genome shotgun (WGS) entry which is preliminary data.</text>
</comment>
<dbReference type="SUPFAM" id="SSF55729">
    <property type="entry name" value="Acyl-CoA N-acyltransferases (Nat)"/>
    <property type="match status" value="1"/>
</dbReference>
<dbReference type="Proteomes" id="UP001228376">
    <property type="component" value="Unassembled WGS sequence"/>
</dbReference>